<reference evidence="1" key="1">
    <citation type="submission" date="2015-10" db="EMBL/GenBank/DDBJ databases">
        <title>EvidentialGene: Evidence-directed Construction of Complete mRNA Transcriptomes without Genomes.</title>
        <authorList>
            <person name="Gilbert D.G."/>
        </authorList>
    </citation>
    <scope>NUCLEOTIDE SEQUENCE</scope>
</reference>
<proteinExistence type="predicted"/>
<accession>A0A0P5SS55</accession>
<organism evidence="1">
    <name type="scientific">Daphnia magna</name>
    <dbReference type="NCBI Taxonomy" id="35525"/>
    <lineage>
        <taxon>Eukaryota</taxon>
        <taxon>Metazoa</taxon>
        <taxon>Ecdysozoa</taxon>
        <taxon>Arthropoda</taxon>
        <taxon>Crustacea</taxon>
        <taxon>Branchiopoda</taxon>
        <taxon>Diplostraca</taxon>
        <taxon>Cladocera</taxon>
        <taxon>Anomopoda</taxon>
        <taxon>Daphniidae</taxon>
        <taxon>Daphnia</taxon>
    </lineage>
</organism>
<protein>
    <submittedName>
        <fullName evidence="1">Uncharacterized protein</fullName>
    </submittedName>
</protein>
<dbReference type="AlphaFoldDB" id="A0A0P5SS55"/>
<name>A0A0P5SS55_9CRUS</name>
<dbReference type="EMBL" id="GDIQ01091565">
    <property type="protein sequence ID" value="JAL60161.1"/>
    <property type="molecule type" value="Transcribed_RNA"/>
</dbReference>
<sequence length="127" mass="14960">MVSSSKAVQTSSKNSNKDVSSYQTHCEIIIGVRRTTNKTMTEDDWHHRHVRPNNISINALHRDVIRRKNNLPWSFRLIYYYRPLTAYYSGTWSMTPGKRYCVTDAHIIDNKQRNSHPGRRVSSFQYN</sequence>
<evidence type="ECO:0000313" key="1">
    <source>
        <dbReference type="EMBL" id="JAL60161.1"/>
    </source>
</evidence>